<dbReference type="InterPro" id="IPR016192">
    <property type="entry name" value="APOBEC/CMP_deaminase_Zn-bd"/>
</dbReference>
<dbReference type="Pfam" id="PF01872">
    <property type="entry name" value="RibD_C"/>
    <property type="match status" value="1"/>
</dbReference>
<dbReference type="InterPro" id="IPR050765">
    <property type="entry name" value="Riboflavin_Biosynth_HTPR"/>
</dbReference>
<evidence type="ECO:0000256" key="5">
    <source>
        <dbReference type="ARBA" id="ARBA00007417"/>
    </source>
</evidence>
<keyword evidence="11" id="KW-0511">Multifunctional enzyme</keyword>
<comment type="pathway">
    <text evidence="3 14">Cofactor biosynthesis; riboflavin biosynthesis; 5-amino-6-(D-ribitylamino)uracil from GTP: step 3/4.</text>
</comment>
<comment type="similarity">
    <text evidence="5 14">In the C-terminal section; belongs to the HTP reductase family.</text>
</comment>
<name>A0ABM8G694_9CELL</name>
<gene>
    <name evidence="17" type="ORF">GCM10025865_29540</name>
</gene>
<feature type="domain" description="CMP/dCMP-type deaminase" evidence="16">
    <location>
        <begin position="21"/>
        <end position="174"/>
    </location>
</feature>
<keyword evidence="9 14" id="KW-0521">NADP</keyword>
<dbReference type="Pfam" id="PF00383">
    <property type="entry name" value="dCMP_cyt_deam_1"/>
    <property type="match status" value="1"/>
</dbReference>
<feature type="region of interest" description="Disordered" evidence="15">
    <location>
        <begin position="1"/>
        <end position="20"/>
    </location>
</feature>
<comment type="catalytic activity">
    <reaction evidence="12 14">
        <text>5-amino-6-(5-phospho-D-ribitylamino)uracil + NADP(+) = 5-amino-6-(5-phospho-D-ribosylamino)uracil + NADPH + H(+)</text>
        <dbReference type="Rhea" id="RHEA:17845"/>
        <dbReference type="ChEBI" id="CHEBI:15378"/>
        <dbReference type="ChEBI" id="CHEBI:57783"/>
        <dbReference type="ChEBI" id="CHEBI:58349"/>
        <dbReference type="ChEBI" id="CHEBI:58421"/>
        <dbReference type="ChEBI" id="CHEBI:58453"/>
        <dbReference type="EC" id="1.1.1.193"/>
    </reaction>
</comment>
<evidence type="ECO:0000256" key="1">
    <source>
        <dbReference type="ARBA" id="ARBA00002151"/>
    </source>
</evidence>
<dbReference type="Proteomes" id="UP001321475">
    <property type="component" value="Chromosome"/>
</dbReference>
<keyword evidence="6 14" id="KW-0686">Riboflavin biosynthesis</keyword>
<keyword evidence="8 14" id="KW-0862">Zinc</keyword>
<dbReference type="InterPro" id="IPR024072">
    <property type="entry name" value="DHFR-like_dom_sf"/>
</dbReference>
<dbReference type="PROSITE" id="PS00903">
    <property type="entry name" value="CYT_DCMP_DEAMINASES_1"/>
    <property type="match status" value="1"/>
</dbReference>
<evidence type="ECO:0000256" key="6">
    <source>
        <dbReference type="ARBA" id="ARBA00022619"/>
    </source>
</evidence>
<evidence type="ECO:0000256" key="13">
    <source>
        <dbReference type="ARBA" id="ARBA00049886"/>
    </source>
</evidence>
<reference evidence="18" key="1">
    <citation type="journal article" date="2019" name="Int. J. Syst. Evol. Microbiol.">
        <title>The Global Catalogue of Microorganisms (GCM) 10K type strain sequencing project: providing services to taxonomists for standard genome sequencing and annotation.</title>
        <authorList>
            <consortium name="The Broad Institute Genomics Platform"/>
            <consortium name="The Broad Institute Genome Sequencing Center for Infectious Disease"/>
            <person name="Wu L."/>
            <person name="Ma J."/>
        </authorList>
    </citation>
    <scope>NUCLEOTIDE SEQUENCE [LARGE SCALE GENOMIC DNA]</scope>
    <source>
        <strain evidence="18">NBRC 108565</strain>
    </source>
</reference>
<keyword evidence="14" id="KW-0378">Hydrolase</keyword>
<proteinExistence type="inferred from homology"/>
<comment type="similarity">
    <text evidence="4 14">In the N-terminal section; belongs to the cytidine and deoxycytidylate deaminase family.</text>
</comment>
<keyword evidence="7 14" id="KW-0479">Metal-binding</keyword>
<comment type="pathway">
    <text evidence="2 14">Cofactor biosynthesis; riboflavin biosynthesis; 5-amino-6-(D-ribitylamino)uracil from GTP: step 2/4.</text>
</comment>
<dbReference type="InterPro" id="IPR002734">
    <property type="entry name" value="RibDG_C"/>
</dbReference>
<evidence type="ECO:0000256" key="14">
    <source>
        <dbReference type="PIRNR" id="PIRNR006769"/>
    </source>
</evidence>
<dbReference type="PANTHER" id="PTHR38011">
    <property type="entry name" value="DIHYDROFOLATE REDUCTASE FAMILY PROTEIN (AFU_ORTHOLOGUE AFUA_8G06820)"/>
    <property type="match status" value="1"/>
</dbReference>
<keyword evidence="18" id="KW-1185">Reference proteome</keyword>
<dbReference type="SUPFAM" id="SSF53597">
    <property type="entry name" value="Dihydrofolate reductase-like"/>
    <property type="match status" value="1"/>
</dbReference>
<comment type="cofactor">
    <cofactor evidence="14">
        <name>Zn(2+)</name>
        <dbReference type="ChEBI" id="CHEBI:29105"/>
    </cofactor>
    <text evidence="14">Binds 1 zinc ion.</text>
</comment>
<evidence type="ECO:0000256" key="12">
    <source>
        <dbReference type="ARBA" id="ARBA00049861"/>
    </source>
</evidence>
<evidence type="ECO:0000259" key="16">
    <source>
        <dbReference type="PROSITE" id="PS51747"/>
    </source>
</evidence>
<accession>A0ABM8G694</accession>
<evidence type="ECO:0000256" key="3">
    <source>
        <dbReference type="ARBA" id="ARBA00004910"/>
    </source>
</evidence>
<dbReference type="PANTHER" id="PTHR38011:SF7">
    <property type="entry name" value="2,5-DIAMINO-6-RIBOSYLAMINO-4(3H)-PYRIMIDINONE 5'-PHOSPHATE REDUCTASE"/>
    <property type="match status" value="1"/>
</dbReference>
<dbReference type="EMBL" id="AP027729">
    <property type="protein sequence ID" value="BDZ43655.1"/>
    <property type="molecule type" value="Genomic_DNA"/>
</dbReference>
<evidence type="ECO:0000256" key="2">
    <source>
        <dbReference type="ARBA" id="ARBA00004882"/>
    </source>
</evidence>
<dbReference type="InterPro" id="IPR016193">
    <property type="entry name" value="Cytidine_deaminase-like"/>
</dbReference>
<dbReference type="InterPro" id="IPR004794">
    <property type="entry name" value="Eubact_RibD"/>
</dbReference>
<evidence type="ECO:0000256" key="4">
    <source>
        <dbReference type="ARBA" id="ARBA00005259"/>
    </source>
</evidence>
<evidence type="ECO:0000256" key="7">
    <source>
        <dbReference type="ARBA" id="ARBA00022723"/>
    </source>
</evidence>
<dbReference type="PROSITE" id="PS51747">
    <property type="entry name" value="CYT_DCMP_DEAMINASES_2"/>
    <property type="match status" value="1"/>
</dbReference>
<dbReference type="EC" id="3.5.4.26" evidence="14"/>
<evidence type="ECO:0000256" key="11">
    <source>
        <dbReference type="ARBA" id="ARBA00023268"/>
    </source>
</evidence>
<evidence type="ECO:0000256" key="8">
    <source>
        <dbReference type="ARBA" id="ARBA00022833"/>
    </source>
</evidence>
<evidence type="ECO:0000256" key="9">
    <source>
        <dbReference type="ARBA" id="ARBA00022857"/>
    </source>
</evidence>
<organism evidence="17 18">
    <name type="scientific">Paraoerskovia sediminicola</name>
    <dbReference type="NCBI Taxonomy" id="1138587"/>
    <lineage>
        <taxon>Bacteria</taxon>
        <taxon>Bacillati</taxon>
        <taxon>Actinomycetota</taxon>
        <taxon>Actinomycetes</taxon>
        <taxon>Micrococcales</taxon>
        <taxon>Cellulomonadaceae</taxon>
        <taxon>Paraoerskovia</taxon>
    </lineage>
</organism>
<dbReference type="InterPro" id="IPR002125">
    <property type="entry name" value="CMP_dCMP_dom"/>
</dbReference>
<dbReference type="Gene3D" id="3.40.430.10">
    <property type="entry name" value="Dihydrofolate Reductase, subunit A"/>
    <property type="match status" value="2"/>
</dbReference>
<sequence length="392" mass="40330">MAATDDEHDSRPTAPTHGERLTIDAAMRRALDLARERPVHGANPRVGCVILGHGSPVDGEVPPTTVAAAPAVFAPNGELVGAVGTVLAEGRNHGAGTPHAEVVALEDAASRGADVRGATAVVTLEPCHHTGRTGPCSVALAEAGVGRVVFAVPDPNPVAVGGAAHLESTGIDVVGDVRRCEGEEVLGAWLRAVRRGRPWVTLKTATTLDGRVAAVDGTSRWITGPESRAHAHGVRAFVDAIAVGTGTVLADDPALTARVGNERSGAPDQPLRVVVGHRDVPEDARVRGPEGALLHLRTHDVHEVLGALHAREVRHLLVEGGPTVAAAFLRAGVVDEVHAYVAPVLLGAGAHATADLGIGTIADAVRLTTTQVRTLGQDVLVVAHPQTATEED</sequence>
<dbReference type="NCBIfam" id="TIGR00326">
    <property type="entry name" value="eubact_ribD"/>
    <property type="match status" value="1"/>
</dbReference>
<evidence type="ECO:0000256" key="15">
    <source>
        <dbReference type="SAM" id="MobiDB-lite"/>
    </source>
</evidence>
<dbReference type="PIRSF" id="PIRSF006769">
    <property type="entry name" value="RibD"/>
    <property type="match status" value="1"/>
</dbReference>
<comment type="catalytic activity">
    <reaction evidence="13 14">
        <text>2,5-diamino-6-hydroxy-4-(5-phosphoribosylamino)-pyrimidine + H2O + H(+) = 5-amino-6-(5-phospho-D-ribosylamino)uracil + NH4(+)</text>
        <dbReference type="Rhea" id="RHEA:21868"/>
        <dbReference type="ChEBI" id="CHEBI:15377"/>
        <dbReference type="ChEBI" id="CHEBI:15378"/>
        <dbReference type="ChEBI" id="CHEBI:28938"/>
        <dbReference type="ChEBI" id="CHEBI:58453"/>
        <dbReference type="ChEBI" id="CHEBI:58614"/>
        <dbReference type="EC" id="3.5.4.26"/>
    </reaction>
</comment>
<evidence type="ECO:0000313" key="18">
    <source>
        <dbReference type="Proteomes" id="UP001321475"/>
    </source>
</evidence>
<dbReference type="EC" id="1.1.1.193" evidence="14"/>
<evidence type="ECO:0000313" key="17">
    <source>
        <dbReference type="EMBL" id="BDZ43655.1"/>
    </source>
</evidence>
<comment type="function">
    <text evidence="1 14">Converts 2,5-diamino-6-(ribosylamino)-4(3h)-pyrimidinone 5'-phosphate into 5-amino-6-(ribosylamino)-2,4(1h,3h)-pyrimidinedione 5'-phosphate.</text>
</comment>
<evidence type="ECO:0000256" key="10">
    <source>
        <dbReference type="ARBA" id="ARBA00023002"/>
    </source>
</evidence>
<keyword evidence="10 14" id="KW-0560">Oxidoreductase</keyword>
<dbReference type="SUPFAM" id="SSF53927">
    <property type="entry name" value="Cytidine deaminase-like"/>
    <property type="match status" value="1"/>
</dbReference>
<protein>
    <recommendedName>
        <fullName evidence="14">Riboflavin biosynthesis protein RibD</fullName>
    </recommendedName>
    <domain>
        <recommendedName>
            <fullName evidence="14">Diaminohydroxyphosphoribosylaminopyrimidine deaminase</fullName>
            <shortName evidence="14">DRAP deaminase</shortName>
            <ecNumber evidence="14">3.5.4.26</ecNumber>
        </recommendedName>
        <alternativeName>
            <fullName evidence="14">Riboflavin-specific deaminase</fullName>
        </alternativeName>
    </domain>
    <domain>
        <recommendedName>
            <fullName evidence="14">5-amino-6-(5-phosphoribosylamino)uracil reductase</fullName>
            <ecNumber evidence="14">1.1.1.193</ecNumber>
        </recommendedName>
        <alternativeName>
            <fullName evidence="14">HTP reductase</fullName>
        </alternativeName>
    </domain>
</protein>
<dbReference type="Gene3D" id="3.40.140.10">
    <property type="entry name" value="Cytidine Deaminase, domain 2"/>
    <property type="match status" value="1"/>
</dbReference>